<dbReference type="InterPro" id="IPR007848">
    <property type="entry name" value="Small_mtfrase_dom"/>
</dbReference>
<dbReference type="PANTHER" id="PTHR45875">
    <property type="entry name" value="METHYLTRANSFERASE N6AMT1"/>
    <property type="match status" value="1"/>
</dbReference>
<proteinExistence type="predicted"/>
<dbReference type="PANTHER" id="PTHR45875:SF1">
    <property type="entry name" value="METHYLTRANSFERASE N6AMT1"/>
    <property type="match status" value="1"/>
</dbReference>
<evidence type="ECO:0000259" key="4">
    <source>
        <dbReference type="Pfam" id="PF05175"/>
    </source>
</evidence>
<dbReference type="OrthoDB" id="129465at2"/>
<protein>
    <recommendedName>
        <fullName evidence="8">Methyltransferase small domain-containing protein</fullName>
    </recommendedName>
</protein>
<organism evidence="6 7">
    <name type="scientific">Gleimia europaea ACS-120-V-Col10b</name>
    <dbReference type="NCBI Taxonomy" id="883069"/>
    <lineage>
        <taxon>Bacteria</taxon>
        <taxon>Bacillati</taxon>
        <taxon>Actinomycetota</taxon>
        <taxon>Actinomycetes</taxon>
        <taxon>Actinomycetales</taxon>
        <taxon>Actinomycetaceae</taxon>
        <taxon>Gleimia</taxon>
    </lineage>
</organism>
<evidence type="ECO:0000313" key="7">
    <source>
        <dbReference type="Proteomes" id="UP000014387"/>
    </source>
</evidence>
<dbReference type="EMBL" id="AGWN01000001">
    <property type="protein sequence ID" value="EPD31477.1"/>
    <property type="molecule type" value="Genomic_DNA"/>
</dbReference>
<dbReference type="GO" id="GO:0032259">
    <property type="term" value="P:methylation"/>
    <property type="evidence" value="ECO:0007669"/>
    <property type="project" value="UniProtKB-KW"/>
</dbReference>
<dbReference type="Pfam" id="PF23186">
    <property type="entry name" value="DUF7059"/>
    <property type="match status" value="1"/>
</dbReference>
<dbReference type="InterPro" id="IPR055487">
    <property type="entry name" value="DUF7059"/>
</dbReference>
<evidence type="ECO:0000256" key="1">
    <source>
        <dbReference type="ARBA" id="ARBA00022603"/>
    </source>
</evidence>
<name>A0A9W5VWX6_9ACTO</name>
<dbReference type="RefSeq" id="WP_016444588.1">
    <property type="nucleotide sequence ID" value="NZ_KE150266.1"/>
</dbReference>
<evidence type="ECO:0000256" key="2">
    <source>
        <dbReference type="ARBA" id="ARBA00022679"/>
    </source>
</evidence>
<dbReference type="AlphaFoldDB" id="A0A9W5VWX6"/>
<dbReference type="Proteomes" id="UP000014387">
    <property type="component" value="Unassembled WGS sequence"/>
</dbReference>
<feature type="domain" description="Methyltransferase small" evidence="4">
    <location>
        <begin position="148"/>
        <end position="282"/>
    </location>
</feature>
<dbReference type="InterPro" id="IPR052190">
    <property type="entry name" value="Euk-Arch_PrmC-MTase"/>
</dbReference>
<dbReference type="Gene3D" id="3.40.50.150">
    <property type="entry name" value="Vaccinia Virus protein VP39"/>
    <property type="match status" value="1"/>
</dbReference>
<keyword evidence="2" id="KW-0808">Transferase</keyword>
<dbReference type="InterPro" id="IPR029063">
    <property type="entry name" value="SAM-dependent_MTases_sf"/>
</dbReference>
<dbReference type="CDD" id="cd02440">
    <property type="entry name" value="AdoMet_MTases"/>
    <property type="match status" value="1"/>
</dbReference>
<evidence type="ECO:0000256" key="3">
    <source>
        <dbReference type="ARBA" id="ARBA00022691"/>
    </source>
</evidence>
<dbReference type="GO" id="GO:0035657">
    <property type="term" value="C:eRF1 methyltransferase complex"/>
    <property type="evidence" value="ECO:0007669"/>
    <property type="project" value="TreeGrafter"/>
</dbReference>
<evidence type="ECO:0008006" key="8">
    <source>
        <dbReference type="Google" id="ProtNLM"/>
    </source>
</evidence>
<reference evidence="6 7" key="1">
    <citation type="submission" date="2013-05" db="EMBL/GenBank/DDBJ databases">
        <title>The Genome Sequence of Actinomyces europaeus ACS-120-V-COL10B.</title>
        <authorList>
            <consortium name="The Broad Institute Genomics Platform"/>
            <person name="Earl A."/>
            <person name="Ward D."/>
            <person name="Feldgarden M."/>
            <person name="Gevers D."/>
            <person name="Saerens B."/>
            <person name="Vaneechoutte M."/>
            <person name="Walker B."/>
            <person name="Young S."/>
            <person name="Zeng Q."/>
            <person name="Gargeya S."/>
            <person name="Fitzgerald M."/>
            <person name="Haas B."/>
            <person name="Abouelleil A."/>
            <person name="Allen A.W."/>
            <person name="Alvarado L."/>
            <person name="Arachchi H.M."/>
            <person name="Berlin A.M."/>
            <person name="Chapman S.B."/>
            <person name="Gainer-Dewar J."/>
            <person name="Goldberg J."/>
            <person name="Griggs A."/>
            <person name="Gujja S."/>
            <person name="Hansen M."/>
            <person name="Howarth C."/>
            <person name="Imamovic A."/>
            <person name="Ireland A."/>
            <person name="Larimer J."/>
            <person name="McCowan C."/>
            <person name="Murphy C."/>
            <person name="Pearson M."/>
            <person name="Poon T.W."/>
            <person name="Priest M."/>
            <person name="Roberts A."/>
            <person name="Saif S."/>
            <person name="Shea T."/>
            <person name="Sisk P."/>
            <person name="Sykes S."/>
            <person name="Wortman J."/>
            <person name="Nusbaum C."/>
            <person name="Birren B."/>
        </authorList>
    </citation>
    <scope>NUCLEOTIDE SEQUENCE [LARGE SCALE GENOMIC DNA]</scope>
    <source>
        <strain evidence="6 7">ACS-120-V-Col10b</strain>
    </source>
</reference>
<keyword evidence="7" id="KW-1185">Reference proteome</keyword>
<feature type="domain" description="DUF7059" evidence="5">
    <location>
        <begin position="20"/>
        <end position="103"/>
    </location>
</feature>
<gene>
    <name evidence="6" type="ORF">HMPREF9238_01252</name>
</gene>
<dbReference type="Pfam" id="PF05175">
    <property type="entry name" value="MTS"/>
    <property type="match status" value="1"/>
</dbReference>
<comment type="caution">
    <text evidence="6">The sequence shown here is derived from an EMBL/GenBank/DDBJ whole genome shotgun (WGS) entry which is preliminary data.</text>
</comment>
<dbReference type="GO" id="GO:0008757">
    <property type="term" value="F:S-adenosylmethionine-dependent methyltransferase activity"/>
    <property type="evidence" value="ECO:0007669"/>
    <property type="project" value="TreeGrafter"/>
</dbReference>
<sequence length="502" mass="55169">MPALLLEPDLIRRLRKDLVAARFYVDDVNALFGEVAANALLRNERVPALLAARRGEGDLSVLARLFVLWDEVPTAEVGRALPTVGVDGLVRLGLVEEREGKVRGLVQLQPHEAVSGKAEFNWWIASDLGEGLTGMAPRRDHVLGIGGATRTLLQLTPRDRVDSVLDLGTGCGVLAMYATMHANRVVATDLSGRALDFARFNFALNELDIEAREGSLYDPVEGEQFDLIMSNPPFVITPDSLRSAGLVEYRDGGRTGDDLMKEVVTGAANHLKVGGRALLLGNWEISEQWDRHPRTWLETAGLNGWVVQREQLDSAQYVEMWMRDNGARLAKSPAEYEEAFALWIQDFERRGVEAVGLGMVALQRGPEAPSIICEQVVTSQSASGDYVSSAMNEIFRFEITPETSEDAVFVRESDVREERHYEPGATDPQVIIATQGGGFGRRIQLNSWMSAVLGACDGELAIGQIISALHVLTDEDRDAISEHVYSQLGLLVRAGMLKRVRA</sequence>
<keyword evidence="3" id="KW-0949">S-adenosyl-L-methionine</keyword>
<keyword evidence="1" id="KW-0489">Methyltransferase</keyword>
<dbReference type="SUPFAM" id="SSF53335">
    <property type="entry name" value="S-adenosyl-L-methionine-dependent methyltransferases"/>
    <property type="match status" value="1"/>
</dbReference>
<dbReference type="GO" id="GO:0008276">
    <property type="term" value="F:protein methyltransferase activity"/>
    <property type="evidence" value="ECO:0007669"/>
    <property type="project" value="TreeGrafter"/>
</dbReference>
<accession>A0A9W5VWX6</accession>
<evidence type="ECO:0000259" key="5">
    <source>
        <dbReference type="Pfam" id="PF23186"/>
    </source>
</evidence>
<evidence type="ECO:0000313" key="6">
    <source>
        <dbReference type="EMBL" id="EPD31477.1"/>
    </source>
</evidence>